<dbReference type="EMBL" id="VKQN01000001">
    <property type="protein sequence ID" value="MDR4174687.1"/>
    <property type="molecule type" value="Genomic_DNA"/>
</dbReference>
<evidence type="ECO:0000313" key="1">
    <source>
        <dbReference type="EMBL" id="AJG74218.1"/>
    </source>
</evidence>
<reference evidence="2" key="2">
    <citation type="submission" date="2019-07" db="EMBL/GenBank/DDBJ databases">
        <title>Phylogenomic Reclassification of ATCC Bacillus Strains and Various Taxa within the Genus Bacillus.</title>
        <authorList>
            <person name="Riojas M.A."/>
            <person name="Frank A.M."/>
            <person name="Fenn S.L."/>
            <person name="King S.P."/>
            <person name="Brower S.M."/>
            <person name="Hazbon M.H."/>
        </authorList>
    </citation>
    <scope>NUCLEOTIDE SEQUENCE</scope>
    <source>
        <strain evidence="2">ATCC 35646</strain>
    </source>
</reference>
<dbReference type="EMBL" id="CP009334">
    <property type="protein sequence ID" value="AJG74218.1"/>
    <property type="molecule type" value="Genomic_DNA"/>
</dbReference>
<reference evidence="1 4" key="1">
    <citation type="journal article" date="2015" name="Genome Announc.">
        <title>Complete genome sequences for 35 biothreat assay-relevant bacillus species.</title>
        <authorList>
            <person name="Johnson S.L."/>
            <person name="Daligault H.E."/>
            <person name="Davenport K.W."/>
            <person name="Jaissle J."/>
            <person name="Frey K.G."/>
            <person name="Ladner J.T."/>
            <person name="Broomall S.M."/>
            <person name="Bishop-Lilly K.A."/>
            <person name="Bruce D.C."/>
            <person name="Gibbons H.S."/>
            <person name="Coyne S.R."/>
            <person name="Lo C.C."/>
            <person name="Meincke L."/>
            <person name="Munk A.C."/>
            <person name="Koroleva G.I."/>
            <person name="Rosenzweig C.N."/>
            <person name="Palacios G.F."/>
            <person name="Redden C.L."/>
            <person name="Minogue T.D."/>
            <person name="Chain P.S."/>
        </authorList>
    </citation>
    <scope>NUCLEOTIDE SEQUENCE [LARGE SCALE GENOMIC DNA]</scope>
    <source>
        <strain evidence="1 4">HD1011</strain>
        <plasmid evidence="1 4">2</plasmid>
    </source>
</reference>
<evidence type="ECO:0000313" key="2">
    <source>
        <dbReference type="EMBL" id="MDR4174687.1"/>
    </source>
</evidence>
<geneLocation type="plasmid" evidence="3 5">
    <name>unnamed3</name>
</geneLocation>
<gene>
    <name evidence="1" type="ORF">BF38_6008</name>
    <name evidence="2" type="ORF">FO599_00895</name>
    <name evidence="3" type="ORF">FOC89_03100</name>
</gene>
<evidence type="ECO:0000313" key="4">
    <source>
        <dbReference type="Proteomes" id="UP000031876"/>
    </source>
</evidence>
<dbReference type="RefSeq" id="WP_001240495.1">
    <property type="nucleotide sequence ID" value="NZ_CP009334.1"/>
</dbReference>
<geneLocation type="plasmid" evidence="1 4">
    <name>2</name>
</geneLocation>
<dbReference type="Proteomes" id="UP000031876">
    <property type="component" value="Plasmid 2"/>
</dbReference>
<protein>
    <submittedName>
        <fullName evidence="3">Uncharacterized protein</fullName>
    </submittedName>
</protein>
<dbReference type="KEGG" id="btw:BF38_6008"/>
<reference evidence="3 5" key="3">
    <citation type="submission" date="2020-05" db="EMBL/GenBank/DDBJ databases">
        <title>FDA dAtabase for Regulatory Grade micrObial Sequences (FDA-ARGOS): Supporting development and validation of Infectious Disease Dx tests.</title>
        <authorList>
            <person name="Nelson B."/>
            <person name="Plummer A."/>
            <person name="Tallon L."/>
            <person name="Sadzewicz L."/>
            <person name="Zhao X."/>
            <person name="Vavikolanu K."/>
            <person name="Mehta A."/>
            <person name="Aluvathingal J."/>
            <person name="Nadendla S."/>
            <person name="Myers T."/>
            <person name="Yan Y."/>
            <person name="Sichtig H."/>
        </authorList>
    </citation>
    <scope>NUCLEOTIDE SEQUENCE [LARGE SCALE GENOMIC DNA]</scope>
    <source>
        <strain evidence="3 5">FDAARGOS_795</strain>
        <plasmid evidence="3 5">unnamed3</plasmid>
    </source>
</reference>
<name>A0A0B5NQ76_BACTU</name>
<dbReference type="AlphaFoldDB" id="A0A0B5NQ76"/>
<dbReference type="Proteomes" id="UP001181533">
    <property type="component" value="Unassembled WGS sequence"/>
</dbReference>
<dbReference type="Proteomes" id="UP000501107">
    <property type="component" value="Plasmid unnamed3"/>
</dbReference>
<dbReference type="EMBL" id="CP053979">
    <property type="protein sequence ID" value="QKH22980.1"/>
    <property type="molecule type" value="Genomic_DNA"/>
</dbReference>
<evidence type="ECO:0000313" key="5">
    <source>
        <dbReference type="Proteomes" id="UP000501107"/>
    </source>
</evidence>
<proteinExistence type="predicted"/>
<accession>A0A0B5NQ76</accession>
<keyword evidence="3" id="KW-0614">Plasmid</keyword>
<sequence>MAMDFEQNNNINLEVRVQHGDKHFVAGFVTVVSNDHTYIPNMPFLTQVEASTSLGVVSYHRTDDYDFYLLVEKQDYGNVSYYLLNSTHITEEDVRKGYIVLPDFVGDSETFLNYVKQQLVFEGNPRD</sequence>
<evidence type="ECO:0000313" key="3">
    <source>
        <dbReference type="EMBL" id="QKH22980.1"/>
    </source>
</evidence>
<organism evidence="3 5">
    <name type="scientific">Bacillus thuringiensis</name>
    <dbReference type="NCBI Taxonomy" id="1428"/>
    <lineage>
        <taxon>Bacteria</taxon>
        <taxon>Bacillati</taxon>
        <taxon>Bacillota</taxon>
        <taxon>Bacilli</taxon>
        <taxon>Bacillales</taxon>
        <taxon>Bacillaceae</taxon>
        <taxon>Bacillus</taxon>
        <taxon>Bacillus cereus group</taxon>
    </lineage>
</organism>